<dbReference type="eggNOG" id="COG3321">
    <property type="taxonomic scope" value="Bacteria"/>
</dbReference>
<evidence type="ECO:0000313" key="24">
    <source>
        <dbReference type="EMBL" id="ABX06598.1"/>
    </source>
</evidence>
<dbReference type="GO" id="GO:0004312">
    <property type="term" value="F:fatty acid synthase activity"/>
    <property type="evidence" value="ECO:0007669"/>
    <property type="project" value="TreeGrafter"/>
</dbReference>
<dbReference type="Pfam" id="PF08659">
    <property type="entry name" value="KR"/>
    <property type="match status" value="2"/>
</dbReference>
<feature type="region of interest" description="Disordered" evidence="21">
    <location>
        <begin position="2967"/>
        <end position="2991"/>
    </location>
</feature>
<dbReference type="EC" id="2.3.1.292" evidence="16"/>
<dbReference type="PROSITE" id="PS50075">
    <property type="entry name" value="CARRIER"/>
    <property type="match status" value="2"/>
</dbReference>
<dbReference type="InterPro" id="IPR020806">
    <property type="entry name" value="PKS_PP-bd"/>
</dbReference>
<keyword evidence="7" id="KW-0521">NADP</keyword>
<dbReference type="InterPro" id="IPR014031">
    <property type="entry name" value="Ketoacyl_synth_C"/>
</dbReference>
<dbReference type="InterPro" id="IPR036291">
    <property type="entry name" value="NAD(P)-bd_dom_sf"/>
</dbReference>
<reference evidence="24 25" key="1">
    <citation type="journal article" date="2011" name="Stand. Genomic Sci.">
        <title>Complete genome sequence of the filamentous gliding predatory bacterium Herpetosiphon aurantiacus type strain (114-95(T)).</title>
        <authorList>
            <person name="Kiss H."/>
            <person name="Nett M."/>
            <person name="Domin N."/>
            <person name="Martin K."/>
            <person name="Maresca J.A."/>
            <person name="Copeland A."/>
            <person name="Lapidus A."/>
            <person name="Lucas S."/>
            <person name="Berry K.W."/>
            <person name="Glavina Del Rio T."/>
            <person name="Dalin E."/>
            <person name="Tice H."/>
            <person name="Pitluck S."/>
            <person name="Richardson P."/>
            <person name="Bruce D."/>
            <person name="Goodwin L."/>
            <person name="Han C."/>
            <person name="Detter J.C."/>
            <person name="Schmutz J."/>
            <person name="Brettin T."/>
            <person name="Land M."/>
            <person name="Hauser L."/>
            <person name="Kyrpides N.C."/>
            <person name="Ivanova N."/>
            <person name="Goker M."/>
            <person name="Woyke T."/>
            <person name="Klenk H.P."/>
            <person name="Bryant D.A."/>
        </authorList>
    </citation>
    <scope>NUCLEOTIDE SEQUENCE [LARGE SCALE GENOMIC DNA]</scope>
    <source>
        <strain evidence="25">ATCC 23779 / DSM 785 / 114-95</strain>
    </source>
</reference>
<comment type="function">
    <text evidence="15">Part of the PpsABCDE complex involved in the biosynthesis of the lipid core common to phthiocerols and phenolphthiocerols by successive additions of malonyl-CoA or methylmalonyl-CoA extender units. PpsA can accept as substrate the activated forms of either icosanoyl (C20), docosanoyl (C22) or lignoceroyl (C24) groups from FadD26, or a (4-hydroxyphenyl)-C17 or (4-hydroxyphenyl)-C19 fatty acyl from FadD29. PpsA initiates the biosynthesis and extends its substrate using a malonyl-CoA extender unit. The PpsB and PpsC proteins add the second and third malonyl-CoA extender units. PpsD adds an (R)-methylmalonyl unit and PpsE adds a second (R)-methylmalonyl unit. The incorporation of the methylmalonyl units results in formation of two branched methyl groups in the elongated product.</text>
</comment>
<keyword evidence="6" id="KW-0276">Fatty acid metabolism</keyword>
<dbReference type="eggNOG" id="COG4221">
    <property type="taxonomic scope" value="Bacteria"/>
</dbReference>
<dbReference type="Gene3D" id="3.30.70.250">
    <property type="entry name" value="Malonyl-CoA ACP transacylase, ACP-binding"/>
    <property type="match status" value="2"/>
</dbReference>
<feature type="compositionally biased region" description="Polar residues" evidence="21">
    <location>
        <begin position="2970"/>
        <end position="2982"/>
    </location>
</feature>
<dbReference type="InterPro" id="IPR036736">
    <property type="entry name" value="ACP-like_sf"/>
</dbReference>
<dbReference type="Pfam" id="PF21394">
    <property type="entry name" value="Beta-ketacyl_N"/>
    <property type="match status" value="2"/>
</dbReference>
<feature type="domain" description="Ketosynthase family 3 (KS3)" evidence="23">
    <location>
        <begin position="12"/>
        <end position="440"/>
    </location>
</feature>
<dbReference type="InterPro" id="IPR016036">
    <property type="entry name" value="Malonyl_transacylase_ACP-bd"/>
</dbReference>
<dbReference type="Pfam" id="PF22621">
    <property type="entry name" value="CurL-like_PKS_C"/>
    <property type="match status" value="2"/>
</dbReference>
<dbReference type="SUPFAM" id="SSF51735">
    <property type="entry name" value="NAD(P)-binding Rossmann-fold domains"/>
    <property type="match status" value="4"/>
</dbReference>
<evidence type="ECO:0000256" key="7">
    <source>
        <dbReference type="ARBA" id="ARBA00022857"/>
    </source>
</evidence>
<comment type="catalytic activity">
    <reaction evidence="11">
        <text>17-(4-hydroxyphenyl)heptadecanoyl-[(phenol)carboxyphthiodiolenone synthase] + 2 (S)-methylmalonyl-CoA + 3 malonyl-CoA + 5 NADPH + 10 H(+) = C35-(phenol)carboxyphthiodiolenone-[(phenol)carboxyphthiodiolenone synthase] + 5 CO2 + 5 NADP(+) + 5 CoA + 2 H2O</text>
        <dbReference type="Rhea" id="RHEA:57756"/>
        <dbReference type="Rhea" id="RHEA-COMP:14272"/>
        <dbReference type="Rhea" id="RHEA-COMP:14989"/>
        <dbReference type="ChEBI" id="CHEBI:15377"/>
        <dbReference type="ChEBI" id="CHEBI:15378"/>
        <dbReference type="ChEBI" id="CHEBI:16526"/>
        <dbReference type="ChEBI" id="CHEBI:57287"/>
        <dbReference type="ChEBI" id="CHEBI:57327"/>
        <dbReference type="ChEBI" id="CHEBI:57384"/>
        <dbReference type="ChEBI" id="CHEBI:57783"/>
        <dbReference type="ChEBI" id="CHEBI:58349"/>
        <dbReference type="ChEBI" id="CHEBI:133300"/>
        <dbReference type="ChEBI" id="CHEBI:142259"/>
        <dbReference type="EC" id="2.3.1.292"/>
    </reaction>
</comment>
<dbReference type="CDD" id="cd08953">
    <property type="entry name" value="KR_2_SDR_x"/>
    <property type="match status" value="2"/>
</dbReference>
<dbReference type="InterPro" id="IPR009081">
    <property type="entry name" value="PP-bd_ACP"/>
</dbReference>
<evidence type="ECO:0000259" key="22">
    <source>
        <dbReference type="PROSITE" id="PS50075"/>
    </source>
</evidence>
<dbReference type="InterPro" id="IPR049490">
    <property type="entry name" value="C883_1060-like_KR_N"/>
</dbReference>
<dbReference type="PANTHER" id="PTHR43775:SF51">
    <property type="entry name" value="INACTIVE PHENOLPHTHIOCEROL SYNTHESIS POLYKETIDE SYNTHASE TYPE I PKS1-RELATED"/>
    <property type="match status" value="1"/>
</dbReference>
<dbReference type="PROSITE" id="PS00012">
    <property type="entry name" value="PHOSPHOPANTETHEINE"/>
    <property type="match status" value="2"/>
</dbReference>
<keyword evidence="10" id="KW-0511">Multifunctional enzyme</keyword>
<dbReference type="InterPro" id="IPR020841">
    <property type="entry name" value="PKS_Beta-ketoAc_synthase_dom"/>
</dbReference>
<evidence type="ECO:0000313" key="25">
    <source>
        <dbReference type="Proteomes" id="UP000000787"/>
    </source>
</evidence>
<comment type="catalytic activity">
    <reaction evidence="12">
        <text>19-(4-hydroxyphenyl)nonadecanoyl-[(phenol)carboxyphthiodiolenone synthase] + 2 (S)-methylmalonyl-CoA + 3 malonyl-CoA + 5 NADPH + 10 H(+) = C37-(phenol)carboxyphthiodiolenone-[(phenol)carboxyphthiodiolenone synthase] + 5 CO2 + 5 NADP(+) + 5 CoA + 2 H2O</text>
        <dbReference type="Rhea" id="RHEA:57760"/>
        <dbReference type="Rhea" id="RHEA-COMP:14273"/>
        <dbReference type="Rhea" id="RHEA-COMP:14990"/>
        <dbReference type="ChEBI" id="CHEBI:15377"/>
        <dbReference type="ChEBI" id="CHEBI:15378"/>
        <dbReference type="ChEBI" id="CHEBI:16526"/>
        <dbReference type="ChEBI" id="CHEBI:57287"/>
        <dbReference type="ChEBI" id="CHEBI:57327"/>
        <dbReference type="ChEBI" id="CHEBI:57384"/>
        <dbReference type="ChEBI" id="CHEBI:57783"/>
        <dbReference type="ChEBI" id="CHEBI:58349"/>
        <dbReference type="ChEBI" id="CHEBI:133301"/>
        <dbReference type="ChEBI" id="CHEBI:142260"/>
        <dbReference type="EC" id="2.3.1.292"/>
    </reaction>
</comment>
<evidence type="ECO:0000256" key="11">
    <source>
        <dbReference type="ARBA" id="ARBA00050973"/>
    </source>
</evidence>
<evidence type="ECO:0000256" key="13">
    <source>
        <dbReference type="ARBA" id="ARBA00052119"/>
    </source>
</evidence>
<dbReference type="GO" id="GO:0031177">
    <property type="term" value="F:phosphopantetheine binding"/>
    <property type="evidence" value="ECO:0007669"/>
    <property type="project" value="InterPro"/>
</dbReference>
<dbReference type="InterPro" id="IPR014043">
    <property type="entry name" value="Acyl_transferase_dom"/>
</dbReference>
<evidence type="ECO:0000256" key="17">
    <source>
        <dbReference type="ARBA" id="ARBA00073623"/>
    </source>
</evidence>
<evidence type="ECO:0000256" key="16">
    <source>
        <dbReference type="ARBA" id="ARBA00066974"/>
    </source>
</evidence>
<evidence type="ECO:0000256" key="1">
    <source>
        <dbReference type="ARBA" id="ARBA00001937"/>
    </source>
</evidence>
<dbReference type="Pfam" id="PF00109">
    <property type="entry name" value="ketoacyl-synt"/>
    <property type="match status" value="2"/>
</dbReference>
<dbReference type="GO" id="GO:0006633">
    <property type="term" value="P:fatty acid biosynthetic process"/>
    <property type="evidence" value="ECO:0007669"/>
    <property type="project" value="TreeGrafter"/>
</dbReference>
<dbReference type="Gene3D" id="3.40.50.1820">
    <property type="entry name" value="alpha/beta hydrolase"/>
    <property type="match status" value="1"/>
</dbReference>
<evidence type="ECO:0000256" key="20">
    <source>
        <dbReference type="ARBA" id="ARBA00084020"/>
    </source>
</evidence>
<dbReference type="SUPFAM" id="SSF55048">
    <property type="entry name" value="Probable ACP-binding domain of malonyl-CoA ACP transacylase"/>
    <property type="match status" value="2"/>
</dbReference>
<dbReference type="GO" id="GO:0034081">
    <property type="term" value="C:polyketide synthase complex"/>
    <property type="evidence" value="ECO:0007669"/>
    <property type="project" value="UniProtKB-ARBA"/>
</dbReference>
<dbReference type="SUPFAM" id="SSF47336">
    <property type="entry name" value="ACP-like"/>
    <property type="match status" value="2"/>
</dbReference>
<dbReference type="Gene3D" id="3.40.366.10">
    <property type="entry name" value="Malonyl-Coenzyme A Acyl Carrier Protein, domain 2"/>
    <property type="match status" value="2"/>
</dbReference>
<feature type="domain" description="Ketosynthase family 3 (KS3)" evidence="23">
    <location>
        <begin position="1546"/>
        <end position="1972"/>
    </location>
</feature>
<evidence type="ECO:0000256" key="15">
    <source>
        <dbReference type="ARBA" id="ARBA00058455"/>
    </source>
</evidence>
<gene>
    <name evidence="24" type="ordered locus">Haur_3966</name>
</gene>
<dbReference type="eggNOG" id="COG1020">
    <property type="taxonomic scope" value="Bacteria"/>
</dbReference>
<keyword evidence="3" id="KW-0596">Phosphopantetheine</keyword>
<evidence type="ECO:0000256" key="8">
    <source>
        <dbReference type="ARBA" id="ARBA00023002"/>
    </source>
</evidence>
<accession>A9AV10</accession>
<comment type="catalytic activity">
    <reaction evidence="14">
        <text>icosanoyl-[(phenol)carboxyphthiodiolenone synthase] + 2 (S)-methylmalonyl-CoA + 3 malonyl-CoA + 5 NADPH + 10 H(+) = C32-carboxyphthiodiolenone-[(phenol)carboxyphthiodiolenone synthase] + 5 CO2 + 5 NADP(+) + 5 CoA + 2 H2O</text>
        <dbReference type="Rhea" id="RHEA:57748"/>
        <dbReference type="Rhea" id="RHEA-COMP:14985"/>
        <dbReference type="Rhea" id="RHEA-COMP:14986"/>
        <dbReference type="ChEBI" id="CHEBI:15377"/>
        <dbReference type="ChEBI" id="CHEBI:15378"/>
        <dbReference type="ChEBI" id="CHEBI:16526"/>
        <dbReference type="ChEBI" id="CHEBI:57287"/>
        <dbReference type="ChEBI" id="CHEBI:57327"/>
        <dbReference type="ChEBI" id="CHEBI:57384"/>
        <dbReference type="ChEBI" id="CHEBI:57783"/>
        <dbReference type="ChEBI" id="CHEBI:58349"/>
        <dbReference type="ChEBI" id="CHEBI:87848"/>
        <dbReference type="ChEBI" id="CHEBI:142236"/>
        <dbReference type="EC" id="2.3.1.292"/>
    </reaction>
</comment>
<evidence type="ECO:0000256" key="3">
    <source>
        <dbReference type="ARBA" id="ARBA00022450"/>
    </source>
</evidence>
<keyword evidence="25" id="KW-1185">Reference proteome</keyword>
<dbReference type="BioCyc" id="HAUR316274:GHYA-4008-MONOMER"/>
<sequence>MTDRAAYDDAYDTAIAIVSMAGRFPGASNVDAFWQNLVAGVRSILPIADEDMLAMGMDPAVLRDPQYVKAGAFVDDVDLFDASFFGYTPREAEIIDPQYRLFLECAWEGLERAGYDLETYRGAIGMFAGSGHPTYALENIASNPSIREWAGDLQVNINNEKDSLATIVSYKLNLRGPSVAVQTFCSTSLVAVHMACQSLLTYECNIALGGGSALNLQQGLGYFYQEGGILSPDGRCRTFDAQAQGSVMGSGVGVVVLKRFEDALNDGDTIYAIIRGSAINNDGIRKVGYTAPGLGGQSSVISTAHQRAGVAPESIGYIEAHGTATPLGDSIELAALIKAFERKTTRQQFCALGSVKPNVGHLDRASGVTGLIKTTMALYHRQLPPNLDFERTSPDIDLASSPFYVNTQLREWAAEAGSVRRAGVNSFGLGGTNVHVVLEEAPAPAPVAPARPAQLLVLSAKTATALEAMTDNLAAYLAGAPADLADVAFTLQIGRTGFNHRRIVAGTSAADVRAALEQRDGRRVLSATQTGRNRPVAFVFPGVGDHYADMAKTLYATEAVFREAVDQCAELLAPRLGQDLRAALYPADQPAAAAAHTLFAATAASSRVAGALHQTALAQPAVFVVEYALVQLLANWGIRPQALLGYSLGEYVAATVAGVLSLEDALTLVAMRAQWIQAQPHGAMLAVSLGAEAIQPYLNTEVALAVVNSPMTCVLAGPQAALEAVKIRLEEDEVASRWLETSHAFHSPMLAPVAAELTALVRTLQLQTPKIPYISNVTGTWITDAQATDPSYWARHMVETVQFADGVGTLLADAQLALLEVGPGQALGSFIRQHPTCGRDRFGQIVATLPVAAEATNDLVALLNGLGRLWLAGVPVDWAGFHGGAARQRVPLPTYPFERKRFWIDVQRPEKAAALAETTAGRKPDIADWFYQPAWVRAELLGAPVKPGCWLVFADQHGLGNAVGQRLILAGHRVVQIEAGSDFVQFDEQHFQIRPGQIDDYQNLLKTAIGAGYLPTHVLHLWSLAPAAGRATGSGRFAAIQEYGFTSLLNLAFALGSQLIDDPVELLVATASIQAVDPSDLPDADNATILGACTVIGQENLSITVRNIDLSLPADLNSAELPVAALVAECQKQNSDLHVAYRGNQRFVQQYQPLRLEVPESPAVRPGGVYVITGGLGGVGLVLAEHLARTAQAKLVLVGRQGLPERAAWDAWLREHGADDATSQRIQRVRMIEAAGGSVLVVAADVAMVAGFQRVIAATEQQFGSINGVLHAAGISDSTAYNLIQLLEQATYAAHFQPKVYGLYALEAALGDRPLDFCVLFSSISAVLGGLGFAGYAAANCFIDAFTERHNRTHAVPWVSVNWDTWQLKVGQHDVIGATVAQYEMSPAEGAAAFERVAAARGHTQIVNSTGDLDARIRQWVRLESVRADAAAAADTAVQTVPRGTPLSSSEYEQRVAMVWQQILGIDEVGIDDNFFDLGGNSLVALQLVTRLKKELKTQIPMVALFEAPTVRAMSQLLRPETAPDVDQQALLLQQRREQTRQTVQADGLAIIGMVGRFPGASSVEELWQNLHNGVESTTHFTDEELVASGVNPLEIRHPDYVKSRPILKDDVSLFDAAFFGYTPREAEFLDPQQRLFHECAWEALEQAGYDTQRYPGLVGVFGGTNMNAYLNRIARDPRSDGHITEIITLENDKDALATNVAYKLNLRGPSFAVQTFCSTSLVATHLACRSLRHGECDIALAGGVSVRVPVNTGYLYEEGDQVSPDGHCRTFDANAGGATFGDGVAIVVLKRLADALADGDTIHAVIRGSAINNDGGLKVGYTAPSVVGQAAVVQAALADANLAADAISYVEAHGTATKLGDPIEVAALTKAYRTTTDKVGFCAISSVKPNVGHLDRAAGATGLIKTVMALKHNVIPATLHFQTPNPEIDFASSPFFVPTALTPWTRNGTPRRAGVNSLGVGGTNAHVIVEEAPQVGPSGPGRAVELLVLSAKTATALEAATTNLAAHLEEQPTVNLADVAHTLQVGRRVFEHRRVVVARDATSAAALLRSGDARRVLTLAQKPTSRGVAFVFPGVGDHYVGMAEGLYATEGVFRATVDRCCALLTPLLGSPIRKEIYPDGGVPAQTGVDLRAMLREDATPGSAGRLHQTAWAQPAVFVVEYALAQLLASWGIRPQALLGYSVGEYVAATVAGVLSLEDALTLVAKRAQWIQAQPAGSMLAVSLSAEAIGTYVGGAVALAVVNSPMTCVLAGPQSALEAVKTRLDGDEVASRWLETSHAFHSPMLAPVQAELTALAGTLRLQAPRIPYVSNITGTWITDAEATDPGYWARHMVETVQFADGVGTLLADAQLVVLEVGPGQALGSFIRQHPACGRDRFGQIVATVRGMTDTSDDLEVLLSALGRLWLHDVVVDWAGFRGSEVRQRIPLPTYPFERQRFWIEPDLTPRPGSGPKLRRFDAGDWYAVPSWKRAVAHNIVNNGSLTEPGCWLVLVDGEGLATRLTAWLEDRGQTVIAVTPGAAFTQHSATAYTVRPASREDFTALLQTLERQGQTPSRVVHAWLATAGDPAADETAAGFDHTLQHGFYSLLALAQALGDQGVEWCEINAVTVAMQEVTGQEDLRIAAATVIGPCKIIPVEYPNLTARSIDILLPASPAERATLVAQLGAELATPPTGDQVAFRGAHRWVQMMEPVALPAVPASHPRLRTGGVYLLTGGLGGIALGLARDLAATLRAKLVLVNRSGLPDRATWPALLERDGAEQGMGRRIQQVLDLEALGAEVLVIQADVTDAVAMARAVAEAQARFGTIHGVLHTAGVPGVGLMQLKDAATAAAELAPKVQGTLALTRALAGVPLDFLVLFSSVTSATGGGPGQVAYCAANAFLDAYARKHATDHGQTVAVSWGEWLWDAWSEGLQGFAPEVQAEFRAYRKNFGITFAEGAEALRRILACQIPHLFVTTEDLLNMFEGSKRSAARTQAEPTEQQARTRYPRPEVGSFVEPQGELEQSIARVWADVLAIEAIGANDNFFDLGGNSLLGIGLINQLRRNLKLEKLPAHVLYEAPTVATLADYINQSTHPTGSSAVHLPDLDEEADKREEQFDFFKDRAQMEELT</sequence>
<dbReference type="Gene3D" id="3.40.50.720">
    <property type="entry name" value="NAD(P)-binding Rossmann-like Domain"/>
    <property type="match status" value="2"/>
</dbReference>
<evidence type="ECO:0000256" key="6">
    <source>
        <dbReference type="ARBA" id="ARBA00022832"/>
    </source>
</evidence>
<dbReference type="Proteomes" id="UP000000787">
    <property type="component" value="Chromosome"/>
</dbReference>
<evidence type="ECO:0000256" key="14">
    <source>
        <dbReference type="ARBA" id="ARBA00052745"/>
    </source>
</evidence>
<dbReference type="SUPFAM" id="SSF52151">
    <property type="entry name" value="FabD/lysophospholipase-like"/>
    <property type="match status" value="2"/>
</dbReference>
<dbReference type="KEGG" id="hau:Haur_3966"/>
<evidence type="ECO:0000256" key="21">
    <source>
        <dbReference type="SAM" id="MobiDB-lite"/>
    </source>
</evidence>
<dbReference type="GO" id="GO:0016491">
    <property type="term" value="F:oxidoreductase activity"/>
    <property type="evidence" value="ECO:0007669"/>
    <property type="project" value="UniProtKB-KW"/>
</dbReference>
<evidence type="ECO:0000256" key="18">
    <source>
        <dbReference type="ARBA" id="ARBA00075053"/>
    </source>
</evidence>
<dbReference type="FunCoup" id="A9AV10">
    <property type="interactions" value="7"/>
</dbReference>
<feature type="domain" description="Carrier" evidence="22">
    <location>
        <begin position="2995"/>
        <end position="3071"/>
    </location>
</feature>
<keyword evidence="8" id="KW-0560">Oxidoreductase</keyword>
<evidence type="ECO:0000256" key="10">
    <source>
        <dbReference type="ARBA" id="ARBA00023268"/>
    </source>
</evidence>
<dbReference type="InterPro" id="IPR013968">
    <property type="entry name" value="PKS_KR"/>
</dbReference>
<dbReference type="InterPro" id="IPR029058">
    <property type="entry name" value="AB_hydrolase_fold"/>
</dbReference>
<evidence type="ECO:0000256" key="2">
    <source>
        <dbReference type="ARBA" id="ARBA00001957"/>
    </source>
</evidence>
<dbReference type="SMART" id="SM00822">
    <property type="entry name" value="PKS_KR"/>
    <property type="match status" value="2"/>
</dbReference>
<dbReference type="FunFam" id="3.40.47.10:FF:000042">
    <property type="entry name" value="Polyketide synthase Pks13"/>
    <property type="match status" value="2"/>
</dbReference>
<dbReference type="InterPro" id="IPR016035">
    <property type="entry name" value="Acyl_Trfase/lysoPLipase"/>
</dbReference>
<dbReference type="PANTHER" id="PTHR43775">
    <property type="entry name" value="FATTY ACID SYNTHASE"/>
    <property type="match status" value="1"/>
</dbReference>
<dbReference type="SMART" id="SM00827">
    <property type="entry name" value="PKS_AT"/>
    <property type="match status" value="2"/>
</dbReference>
<dbReference type="HOGENOM" id="CLU_000022_29_0_0"/>
<dbReference type="SUPFAM" id="SSF53901">
    <property type="entry name" value="Thiolase-like"/>
    <property type="match status" value="2"/>
</dbReference>
<dbReference type="InterPro" id="IPR016039">
    <property type="entry name" value="Thiolase-like"/>
</dbReference>
<evidence type="ECO:0000256" key="12">
    <source>
        <dbReference type="ARBA" id="ARBA00051971"/>
    </source>
</evidence>
<dbReference type="InterPro" id="IPR001227">
    <property type="entry name" value="Ac_transferase_dom_sf"/>
</dbReference>
<keyword evidence="5" id="KW-0808">Transferase</keyword>
<dbReference type="Gene3D" id="3.30.70.3290">
    <property type="match status" value="2"/>
</dbReference>
<protein>
    <recommendedName>
        <fullName evidence="17">Phenolphthiocerol/phthiocerol polyketide synthase subunit E</fullName>
        <ecNumber evidence="16">2.3.1.292</ecNumber>
    </recommendedName>
    <alternativeName>
        <fullName evidence="19">(Phenol)carboxyphthiodiolenone synthase subunit E</fullName>
    </alternativeName>
    <alternativeName>
        <fullName evidence="20">Beta-ketoacyl-acyl-carrier-protein synthase I</fullName>
    </alternativeName>
    <alternativeName>
        <fullName evidence="18">Phthiocerol synthesis polyketide synthase type I PpsE</fullName>
    </alternativeName>
</protein>
<dbReference type="InterPro" id="IPR006162">
    <property type="entry name" value="Ppantetheine_attach_site"/>
</dbReference>
<organism evidence="24 25">
    <name type="scientific">Herpetosiphon aurantiacus (strain ATCC 23779 / DSM 785 / 114-95)</name>
    <dbReference type="NCBI Taxonomy" id="316274"/>
    <lineage>
        <taxon>Bacteria</taxon>
        <taxon>Bacillati</taxon>
        <taxon>Chloroflexota</taxon>
        <taxon>Chloroflexia</taxon>
        <taxon>Herpetosiphonales</taxon>
        <taxon>Herpetosiphonaceae</taxon>
        <taxon>Herpetosiphon</taxon>
    </lineage>
</organism>
<dbReference type="Pfam" id="PF00698">
    <property type="entry name" value="Acyl_transf_1"/>
    <property type="match status" value="2"/>
</dbReference>
<comment type="cofactor">
    <cofactor evidence="2">
        <name>pantetheine 4'-phosphate</name>
        <dbReference type="ChEBI" id="CHEBI:47942"/>
    </cofactor>
</comment>
<dbReference type="InterPro" id="IPR014030">
    <property type="entry name" value="Ketoacyl_synth_N"/>
</dbReference>
<comment type="cofactor">
    <cofactor evidence="1">
        <name>NADP(+)</name>
        <dbReference type="ChEBI" id="CHEBI:58349"/>
    </cofactor>
</comment>
<comment type="catalytic activity">
    <reaction evidence="13">
        <text>docosanoyl-[(phenol)carboxyphthiodiolenone synthase] + 2 (S)-methylmalonyl-CoA + 3 malonyl-CoA + 5 NADPH + 10 H(+) = C34-carboxyphthiodiolenone-[(phenol)carboxyphthiodiolenone synthase] + 5 CO2 + 5 NADP(+) + 5 CoA + 2 H2O</text>
        <dbReference type="Rhea" id="RHEA:57752"/>
        <dbReference type="Rhea" id="RHEA-COMP:14987"/>
        <dbReference type="Rhea" id="RHEA-COMP:14988"/>
        <dbReference type="ChEBI" id="CHEBI:15377"/>
        <dbReference type="ChEBI" id="CHEBI:15378"/>
        <dbReference type="ChEBI" id="CHEBI:16526"/>
        <dbReference type="ChEBI" id="CHEBI:57287"/>
        <dbReference type="ChEBI" id="CHEBI:57327"/>
        <dbReference type="ChEBI" id="CHEBI:57384"/>
        <dbReference type="ChEBI" id="CHEBI:57783"/>
        <dbReference type="ChEBI" id="CHEBI:58349"/>
        <dbReference type="ChEBI" id="CHEBI:142237"/>
        <dbReference type="ChEBI" id="CHEBI:142238"/>
        <dbReference type="EC" id="2.3.1.292"/>
    </reaction>
</comment>
<dbReference type="PROSITE" id="PS52004">
    <property type="entry name" value="KS3_2"/>
    <property type="match status" value="2"/>
</dbReference>
<evidence type="ECO:0000256" key="19">
    <source>
        <dbReference type="ARBA" id="ARBA00078169"/>
    </source>
</evidence>
<evidence type="ECO:0000256" key="5">
    <source>
        <dbReference type="ARBA" id="ARBA00022679"/>
    </source>
</evidence>
<dbReference type="Pfam" id="PF00550">
    <property type="entry name" value="PP-binding"/>
    <property type="match status" value="2"/>
</dbReference>
<feature type="domain" description="Carrier" evidence="22">
    <location>
        <begin position="1447"/>
        <end position="1522"/>
    </location>
</feature>
<keyword evidence="9" id="KW-0443">Lipid metabolism</keyword>
<dbReference type="CDD" id="cd00833">
    <property type="entry name" value="PKS"/>
    <property type="match status" value="2"/>
</dbReference>
<dbReference type="InterPro" id="IPR057326">
    <property type="entry name" value="KR_dom"/>
</dbReference>
<evidence type="ECO:0000256" key="9">
    <source>
        <dbReference type="ARBA" id="ARBA00023098"/>
    </source>
</evidence>
<dbReference type="Gene3D" id="1.10.1200.10">
    <property type="entry name" value="ACP-like"/>
    <property type="match status" value="1"/>
</dbReference>
<proteinExistence type="predicted"/>
<dbReference type="Pfam" id="PF02801">
    <property type="entry name" value="Ketoacyl-synt_C"/>
    <property type="match status" value="2"/>
</dbReference>
<dbReference type="InParanoid" id="A9AV10"/>
<dbReference type="Gene3D" id="3.40.47.10">
    <property type="match status" value="2"/>
</dbReference>
<dbReference type="STRING" id="316274.Haur_3966"/>
<dbReference type="SMART" id="SM00823">
    <property type="entry name" value="PKS_PP"/>
    <property type="match status" value="2"/>
</dbReference>
<evidence type="ECO:0000259" key="23">
    <source>
        <dbReference type="PROSITE" id="PS52004"/>
    </source>
</evidence>
<dbReference type="EMBL" id="CP000875">
    <property type="protein sequence ID" value="ABX06598.1"/>
    <property type="molecule type" value="Genomic_DNA"/>
</dbReference>
<dbReference type="InterPro" id="IPR050091">
    <property type="entry name" value="PKS_NRPS_Biosynth_Enz"/>
</dbReference>
<dbReference type="SMART" id="SM00825">
    <property type="entry name" value="PKS_KS"/>
    <property type="match status" value="2"/>
</dbReference>
<evidence type="ECO:0000256" key="4">
    <source>
        <dbReference type="ARBA" id="ARBA00022553"/>
    </source>
</evidence>
<keyword evidence="4" id="KW-0597">Phosphoprotein</keyword>
<dbReference type="FunFam" id="1.10.1200.10:FF:000005">
    <property type="entry name" value="Nonribosomal peptide synthetase 1"/>
    <property type="match status" value="1"/>
</dbReference>
<name>A9AV10_HERA2</name>